<evidence type="ECO:0000313" key="2">
    <source>
        <dbReference type="Proteomes" id="UP000799750"/>
    </source>
</evidence>
<accession>A0A6A6QI41</accession>
<dbReference type="OrthoDB" id="10473538at2759"/>
<name>A0A6A6QI41_9PEZI</name>
<protein>
    <recommendedName>
        <fullName evidence="3">F-box domain-containing protein</fullName>
    </recommendedName>
</protein>
<gene>
    <name evidence="1" type="ORF">BU16DRAFT_542775</name>
</gene>
<evidence type="ECO:0008006" key="3">
    <source>
        <dbReference type="Google" id="ProtNLM"/>
    </source>
</evidence>
<reference evidence="1" key="1">
    <citation type="journal article" date="2020" name="Stud. Mycol.">
        <title>101 Dothideomycetes genomes: a test case for predicting lifestyles and emergence of pathogens.</title>
        <authorList>
            <person name="Haridas S."/>
            <person name="Albert R."/>
            <person name="Binder M."/>
            <person name="Bloem J."/>
            <person name="Labutti K."/>
            <person name="Salamov A."/>
            <person name="Andreopoulos B."/>
            <person name="Baker S."/>
            <person name="Barry K."/>
            <person name="Bills G."/>
            <person name="Bluhm B."/>
            <person name="Cannon C."/>
            <person name="Castanera R."/>
            <person name="Culley D."/>
            <person name="Daum C."/>
            <person name="Ezra D."/>
            <person name="Gonzalez J."/>
            <person name="Henrissat B."/>
            <person name="Kuo A."/>
            <person name="Liang C."/>
            <person name="Lipzen A."/>
            <person name="Lutzoni F."/>
            <person name="Magnuson J."/>
            <person name="Mondo S."/>
            <person name="Nolan M."/>
            <person name="Ohm R."/>
            <person name="Pangilinan J."/>
            <person name="Park H.-J."/>
            <person name="Ramirez L."/>
            <person name="Alfaro M."/>
            <person name="Sun H."/>
            <person name="Tritt A."/>
            <person name="Yoshinaga Y."/>
            <person name="Zwiers L.-H."/>
            <person name="Turgeon B."/>
            <person name="Goodwin S."/>
            <person name="Spatafora J."/>
            <person name="Crous P."/>
            <person name="Grigoriev I."/>
        </authorList>
    </citation>
    <scope>NUCLEOTIDE SEQUENCE</scope>
    <source>
        <strain evidence="1">CBS 269.34</strain>
    </source>
</reference>
<evidence type="ECO:0000313" key="1">
    <source>
        <dbReference type="EMBL" id="KAF2491676.1"/>
    </source>
</evidence>
<dbReference type="EMBL" id="MU004195">
    <property type="protein sequence ID" value="KAF2491676.1"/>
    <property type="molecule type" value="Genomic_DNA"/>
</dbReference>
<sequence>MLEPNNGALAVKPQRKGPHFMDLPPELRDEVYFHAMVADPEELVPLARAPSSLDVRFGALKPAGVNVSLFRLNHAIKEEVDEVFFKYNIFSILPFWDHVWNKWGLRLNAPDVVKQKARKILLRTTPIPGGHPTTPLPCIPWRIDIYYLAMLVELLPQLLCLRELHLAPISIRTKEETICLLQSSKGNDPRPSNFAAFFGKGMDAQARCTRGTMEELQQRPEHGLPAVRVHMCSLKLSEVQNFEAAFPMIEWLHVEGCTRCAGYYSIMKNDHGYKGYSDQDKLEAERWRKTTGKAGK</sequence>
<dbReference type="Proteomes" id="UP000799750">
    <property type="component" value="Unassembled WGS sequence"/>
</dbReference>
<organism evidence="1 2">
    <name type="scientific">Lophium mytilinum</name>
    <dbReference type="NCBI Taxonomy" id="390894"/>
    <lineage>
        <taxon>Eukaryota</taxon>
        <taxon>Fungi</taxon>
        <taxon>Dikarya</taxon>
        <taxon>Ascomycota</taxon>
        <taxon>Pezizomycotina</taxon>
        <taxon>Dothideomycetes</taxon>
        <taxon>Pleosporomycetidae</taxon>
        <taxon>Mytilinidiales</taxon>
        <taxon>Mytilinidiaceae</taxon>
        <taxon>Lophium</taxon>
    </lineage>
</organism>
<proteinExistence type="predicted"/>
<dbReference type="AlphaFoldDB" id="A0A6A6QI41"/>
<keyword evidence="2" id="KW-1185">Reference proteome</keyword>